<feature type="region of interest" description="Disordered" evidence="1">
    <location>
        <begin position="28"/>
        <end position="148"/>
    </location>
</feature>
<feature type="compositionally biased region" description="Gly residues" evidence="1">
    <location>
        <begin position="39"/>
        <end position="61"/>
    </location>
</feature>
<accession>A0A1R1PRC6</accession>
<dbReference type="EMBL" id="LSSK01000405">
    <property type="protein sequence ID" value="OMH83463.1"/>
    <property type="molecule type" value="Genomic_DNA"/>
</dbReference>
<comment type="caution">
    <text evidence="2">The sequence shown here is derived from an EMBL/GenBank/DDBJ whole genome shotgun (WGS) entry which is preliminary data.</text>
</comment>
<organism evidence="2 3">
    <name type="scientific">Zancudomyces culisetae</name>
    <name type="common">Gut fungus</name>
    <name type="synonym">Smittium culisetae</name>
    <dbReference type="NCBI Taxonomy" id="1213189"/>
    <lineage>
        <taxon>Eukaryota</taxon>
        <taxon>Fungi</taxon>
        <taxon>Fungi incertae sedis</taxon>
        <taxon>Zoopagomycota</taxon>
        <taxon>Kickxellomycotina</taxon>
        <taxon>Harpellomycetes</taxon>
        <taxon>Harpellales</taxon>
        <taxon>Legeriomycetaceae</taxon>
        <taxon>Zancudomyces</taxon>
    </lineage>
</organism>
<evidence type="ECO:0000313" key="2">
    <source>
        <dbReference type="EMBL" id="OMH83463.1"/>
    </source>
</evidence>
<evidence type="ECO:0000256" key="1">
    <source>
        <dbReference type="SAM" id="MobiDB-lite"/>
    </source>
</evidence>
<sequence length="232" mass="24188">MPNFVLKSPRYVCTRDCKEYQHLPFVAGGYHDTSRTQSGSGGGVQGRGSTGGRILGRGSGSSGLPKPYRGTSKLPTALQSEATKSNSTTTLVNTTPGSASRIGVKQPSAINPPTAGNSNHNANLNSSQDTPPSGIAVDGNGAVNPNSESYNSIQLFENSTSNAPDLQSNLKLESGKKSKTLQNHKVLSIAKDSNETSAERSIPGDGNESFTSTPASRIRSDTSNNNSGYSLL</sequence>
<proteinExistence type="predicted"/>
<keyword evidence="3" id="KW-1185">Reference proteome</keyword>
<protein>
    <submittedName>
        <fullName evidence="2">Uncharacterized protein</fullName>
    </submittedName>
</protein>
<dbReference type="Proteomes" id="UP000188320">
    <property type="component" value="Unassembled WGS sequence"/>
</dbReference>
<name>A0A1R1PRC6_ZANCU</name>
<gene>
    <name evidence="2" type="ORF">AX774_g3049</name>
</gene>
<feature type="compositionally biased region" description="Polar residues" evidence="1">
    <location>
        <begin position="73"/>
        <end position="98"/>
    </location>
</feature>
<feature type="compositionally biased region" description="Polar residues" evidence="1">
    <location>
        <begin position="108"/>
        <end position="131"/>
    </location>
</feature>
<feature type="region of interest" description="Disordered" evidence="1">
    <location>
        <begin position="173"/>
        <end position="232"/>
    </location>
</feature>
<feature type="compositionally biased region" description="Polar residues" evidence="1">
    <location>
        <begin position="208"/>
        <end position="232"/>
    </location>
</feature>
<reference evidence="3" key="1">
    <citation type="submission" date="2017-01" db="EMBL/GenBank/DDBJ databases">
        <authorList>
            <person name="Wang Y."/>
            <person name="White M."/>
            <person name="Kvist S."/>
            <person name="Moncalvo J.-M."/>
        </authorList>
    </citation>
    <scope>NUCLEOTIDE SEQUENCE [LARGE SCALE GENOMIC DNA]</scope>
    <source>
        <strain evidence="3">COL-18-3</strain>
    </source>
</reference>
<evidence type="ECO:0000313" key="3">
    <source>
        <dbReference type="Proteomes" id="UP000188320"/>
    </source>
</evidence>
<dbReference type="AlphaFoldDB" id="A0A1R1PRC6"/>